<dbReference type="SUPFAM" id="SSF51658">
    <property type="entry name" value="Xylose isomerase-like"/>
    <property type="match status" value="1"/>
</dbReference>
<dbReference type="InterPro" id="IPR036237">
    <property type="entry name" value="Xyl_isomerase-like_sf"/>
</dbReference>
<proteinExistence type="predicted"/>
<accession>A0A0D2JG13</accession>
<evidence type="ECO:0000313" key="3">
    <source>
        <dbReference type="EMBL" id="KIX14651.1"/>
    </source>
</evidence>
<evidence type="ECO:0000313" key="4">
    <source>
        <dbReference type="Proteomes" id="UP000032233"/>
    </source>
</evidence>
<protein>
    <recommendedName>
        <fullName evidence="2">Xylose isomerase-like TIM barrel domain-containing protein</fullName>
    </recommendedName>
</protein>
<feature type="domain" description="Xylose isomerase-like TIM barrel" evidence="2">
    <location>
        <begin position="26"/>
        <end position="301"/>
    </location>
</feature>
<dbReference type="Gene3D" id="3.20.20.150">
    <property type="entry name" value="Divalent-metal-dependent TIM barrel enzymes"/>
    <property type="match status" value="1"/>
</dbReference>
<feature type="region of interest" description="Disordered" evidence="1">
    <location>
        <begin position="299"/>
        <end position="336"/>
    </location>
</feature>
<name>A0A0D2JG13_9BACT</name>
<dbReference type="InterPro" id="IPR050312">
    <property type="entry name" value="IolE/XylAMocC-like"/>
</dbReference>
<dbReference type="InParanoid" id="A0A0D2JG13"/>
<keyword evidence="4" id="KW-1185">Reference proteome</keyword>
<reference evidence="3 4" key="1">
    <citation type="submission" date="2013-11" db="EMBL/GenBank/DDBJ databases">
        <title>Metagenomic analysis of a methanogenic consortium involved in long chain n-alkane degradation.</title>
        <authorList>
            <person name="Davidova I.A."/>
            <person name="Callaghan A.V."/>
            <person name="Wawrik B."/>
            <person name="Pruitt S."/>
            <person name="Marks C."/>
            <person name="Duncan K.E."/>
            <person name="Suflita J.M."/>
        </authorList>
    </citation>
    <scope>NUCLEOTIDE SEQUENCE [LARGE SCALE GENOMIC DNA]</scope>
    <source>
        <strain evidence="3 4">SPR</strain>
    </source>
</reference>
<evidence type="ECO:0000256" key="1">
    <source>
        <dbReference type="SAM" id="MobiDB-lite"/>
    </source>
</evidence>
<gene>
    <name evidence="3" type="ORF">X474_08195</name>
</gene>
<dbReference type="OrthoDB" id="270844at2"/>
<feature type="compositionally biased region" description="Gly residues" evidence="1">
    <location>
        <begin position="321"/>
        <end position="330"/>
    </location>
</feature>
<sequence>MNTFDPVPALSTCWASENCQSAADLLDQIRKTGFDKLELEYRLTTPILQDLLPELKPRGLKISSIHNFCPLPLDMDPALAGGDLFNLASRDKETRQRAVSLTTSCLEMASDLEVERLVLHLGWVEGLENKQVIKLAAGESASSAELTRQLEYRNQLAPAFRDAVSFSLEKLFKRAEPLGVVLGIENRYHAFEIPDLTEAQLLLKRFKGAPLGHWHDLGHALVQQAAGLPGPDKWLTAFGRDLVGCHLHDTLAEKDHLPPGQGDASWPDLLPLLVDSPCFVMEVHPGPEPDEIKESAQMITELLHNTHAQKTKGKEAHEDSSGGGGHGKGQPGTLTP</sequence>
<comment type="caution">
    <text evidence="3">The sequence shown here is derived from an EMBL/GenBank/DDBJ whole genome shotgun (WGS) entry which is preliminary data.</text>
</comment>
<evidence type="ECO:0000259" key="2">
    <source>
        <dbReference type="Pfam" id="PF01261"/>
    </source>
</evidence>
<dbReference type="PANTHER" id="PTHR12110">
    <property type="entry name" value="HYDROXYPYRUVATE ISOMERASE"/>
    <property type="match status" value="1"/>
</dbReference>
<dbReference type="EMBL" id="AZAC01000010">
    <property type="protein sequence ID" value="KIX14651.1"/>
    <property type="molecule type" value="Genomic_DNA"/>
</dbReference>
<dbReference type="Proteomes" id="UP000032233">
    <property type="component" value="Unassembled WGS sequence"/>
</dbReference>
<dbReference type="AlphaFoldDB" id="A0A0D2JG13"/>
<dbReference type="InterPro" id="IPR013022">
    <property type="entry name" value="Xyl_isomerase-like_TIM-brl"/>
</dbReference>
<dbReference type="STRING" id="1429043.X474_08195"/>
<dbReference type="RefSeq" id="WP_044347816.1">
    <property type="nucleotide sequence ID" value="NZ_AZAC01000010.1"/>
</dbReference>
<dbReference type="Pfam" id="PF01261">
    <property type="entry name" value="AP_endonuc_2"/>
    <property type="match status" value="1"/>
</dbReference>
<organism evidence="3 4">
    <name type="scientific">Dethiosulfatarculus sandiegensis</name>
    <dbReference type="NCBI Taxonomy" id="1429043"/>
    <lineage>
        <taxon>Bacteria</taxon>
        <taxon>Pseudomonadati</taxon>
        <taxon>Thermodesulfobacteriota</taxon>
        <taxon>Desulfarculia</taxon>
        <taxon>Desulfarculales</taxon>
        <taxon>Desulfarculaceae</taxon>
        <taxon>Dethiosulfatarculus</taxon>
    </lineage>
</organism>